<evidence type="ECO:0000256" key="1">
    <source>
        <dbReference type="ARBA" id="ARBA00023015"/>
    </source>
</evidence>
<comment type="caution">
    <text evidence="6">The sequence shown here is derived from an EMBL/GenBank/DDBJ whole genome shotgun (WGS) entry which is preliminary data.</text>
</comment>
<dbReference type="Pfam" id="PF01614">
    <property type="entry name" value="IclR_C"/>
    <property type="match status" value="1"/>
</dbReference>
<dbReference type="InterPro" id="IPR050707">
    <property type="entry name" value="HTH_MetabolicPath_Reg"/>
</dbReference>
<keyword evidence="2" id="KW-0238">DNA-binding</keyword>
<keyword evidence="1" id="KW-0805">Transcription regulation</keyword>
<dbReference type="SUPFAM" id="SSF46785">
    <property type="entry name" value="Winged helix' DNA-binding domain"/>
    <property type="match status" value="1"/>
</dbReference>
<dbReference type="EMBL" id="RBZU01000006">
    <property type="protein sequence ID" value="RKP53526.1"/>
    <property type="molecule type" value="Genomic_DNA"/>
</dbReference>
<dbReference type="InterPro" id="IPR014757">
    <property type="entry name" value="Tscrpt_reg_IclR_C"/>
</dbReference>
<dbReference type="Gene3D" id="1.10.10.10">
    <property type="entry name" value="Winged helix-like DNA-binding domain superfamily/Winged helix DNA-binding domain"/>
    <property type="match status" value="1"/>
</dbReference>
<feature type="domain" description="IclR-ED" evidence="5">
    <location>
        <begin position="79"/>
        <end position="262"/>
    </location>
</feature>
<sequence>MNTRSTRTNTETSDPGSIERTMELLRLLATAGRQGLALTQVSEAAKLPHSTTHRLLHRLIAQRMVVQRESNKRYMLGPLSFELGLAASQIYDLREPCRPILMRLAEEIGDTVYLTVRSGNESVCEDRFEGPSTIRVITLEVGSRRPLGLGAGGLAILAAIPAEEREHTIAYLVDRHRTHKSLHEKPLRTAIEACQRRGYSLIRSQVTLGTTAVGVAILDTLDNPVAAISVAAVDSRMSETRIELLSHQLQTTASSIRDALHSFSSQL</sequence>
<keyword evidence="3" id="KW-0804">Transcription</keyword>
<gene>
    <name evidence="6" type="ORF">D7S86_14660</name>
</gene>
<dbReference type="Gene3D" id="3.30.450.40">
    <property type="match status" value="1"/>
</dbReference>
<evidence type="ECO:0000313" key="7">
    <source>
        <dbReference type="Proteomes" id="UP000270342"/>
    </source>
</evidence>
<accession>A0A494XZC6</accession>
<keyword evidence="7" id="KW-1185">Reference proteome</keyword>
<organism evidence="6 7">
    <name type="scientific">Pararobbsia silviterrae</name>
    <dbReference type="NCBI Taxonomy" id="1792498"/>
    <lineage>
        <taxon>Bacteria</taxon>
        <taxon>Pseudomonadati</taxon>
        <taxon>Pseudomonadota</taxon>
        <taxon>Betaproteobacteria</taxon>
        <taxon>Burkholderiales</taxon>
        <taxon>Burkholderiaceae</taxon>
        <taxon>Pararobbsia</taxon>
    </lineage>
</organism>
<evidence type="ECO:0000313" key="6">
    <source>
        <dbReference type="EMBL" id="RKP53526.1"/>
    </source>
</evidence>
<evidence type="ECO:0000256" key="3">
    <source>
        <dbReference type="ARBA" id="ARBA00023163"/>
    </source>
</evidence>
<dbReference type="AlphaFoldDB" id="A0A494XZC6"/>
<dbReference type="InterPro" id="IPR005471">
    <property type="entry name" value="Tscrpt_reg_IclR_N"/>
</dbReference>
<protein>
    <submittedName>
        <fullName evidence="6">IclR family transcriptional regulator</fullName>
    </submittedName>
</protein>
<dbReference type="InterPro" id="IPR036390">
    <property type="entry name" value="WH_DNA-bd_sf"/>
</dbReference>
<reference evidence="6 7" key="1">
    <citation type="submission" date="2018-10" db="EMBL/GenBank/DDBJ databases">
        <title>Robbsia sp. DHC34, isolated from soil.</title>
        <authorList>
            <person name="Gao Z.-H."/>
            <person name="Qiu L.-H."/>
        </authorList>
    </citation>
    <scope>NUCLEOTIDE SEQUENCE [LARGE SCALE GENOMIC DNA]</scope>
    <source>
        <strain evidence="6 7">DHC34</strain>
    </source>
</reference>
<dbReference type="GO" id="GO:0003700">
    <property type="term" value="F:DNA-binding transcription factor activity"/>
    <property type="evidence" value="ECO:0007669"/>
    <property type="project" value="TreeGrafter"/>
</dbReference>
<name>A0A494XZC6_9BURK</name>
<dbReference type="GO" id="GO:0045892">
    <property type="term" value="P:negative regulation of DNA-templated transcription"/>
    <property type="evidence" value="ECO:0007669"/>
    <property type="project" value="TreeGrafter"/>
</dbReference>
<dbReference type="InterPro" id="IPR036388">
    <property type="entry name" value="WH-like_DNA-bd_sf"/>
</dbReference>
<dbReference type="PANTHER" id="PTHR30136:SF39">
    <property type="entry name" value="TRANSCRIPTIONAL REGULATORY PROTEIN"/>
    <property type="match status" value="1"/>
</dbReference>
<feature type="domain" description="HTH iclR-type" evidence="4">
    <location>
        <begin position="15"/>
        <end position="78"/>
    </location>
</feature>
<dbReference type="Pfam" id="PF09339">
    <property type="entry name" value="HTH_IclR"/>
    <property type="match status" value="1"/>
</dbReference>
<dbReference type="Proteomes" id="UP000270342">
    <property type="component" value="Unassembled WGS sequence"/>
</dbReference>
<dbReference type="SMART" id="SM00346">
    <property type="entry name" value="HTH_ICLR"/>
    <property type="match status" value="1"/>
</dbReference>
<dbReference type="RefSeq" id="WP_121087601.1">
    <property type="nucleotide sequence ID" value="NZ_RBZU01000006.1"/>
</dbReference>
<dbReference type="SUPFAM" id="SSF55781">
    <property type="entry name" value="GAF domain-like"/>
    <property type="match status" value="1"/>
</dbReference>
<evidence type="ECO:0000259" key="4">
    <source>
        <dbReference type="PROSITE" id="PS51077"/>
    </source>
</evidence>
<evidence type="ECO:0000259" key="5">
    <source>
        <dbReference type="PROSITE" id="PS51078"/>
    </source>
</evidence>
<dbReference type="PROSITE" id="PS51078">
    <property type="entry name" value="ICLR_ED"/>
    <property type="match status" value="1"/>
</dbReference>
<dbReference type="InterPro" id="IPR029016">
    <property type="entry name" value="GAF-like_dom_sf"/>
</dbReference>
<evidence type="ECO:0000256" key="2">
    <source>
        <dbReference type="ARBA" id="ARBA00023125"/>
    </source>
</evidence>
<proteinExistence type="predicted"/>
<dbReference type="GO" id="GO:0003677">
    <property type="term" value="F:DNA binding"/>
    <property type="evidence" value="ECO:0007669"/>
    <property type="project" value="UniProtKB-KW"/>
</dbReference>
<dbReference type="PANTHER" id="PTHR30136">
    <property type="entry name" value="HELIX-TURN-HELIX TRANSCRIPTIONAL REGULATOR, ICLR FAMILY"/>
    <property type="match status" value="1"/>
</dbReference>
<dbReference type="PROSITE" id="PS51077">
    <property type="entry name" value="HTH_ICLR"/>
    <property type="match status" value="1"/>
</dbReference>